<reference evidence="6 7" key="1">
    <citation type="submission" date="2023-09" db="EMBL/GenBank/DDBJ databases">
        <authorList>
            <person name="Wang M."/>
        </authorList>
    </citation>
    <scope>NUCLEOTIDE SEQUENCE [LARGE SCALE GENOMIC DNA]</scope>
    <source>
        <strain evidence="6">GT-2023</strain>
        <tissue evidence="6">Liver</tissue>
    </source>
</reference>
<evidence type="ECO:0000256" key="4">
    <source>
        <dbReference type="ARBA" id="ARBA00023134"/>
    </source>
</evidence>
<keyword evidence="7" id="KW-1185">Reference proteome</keyword>
<evidence type="ECO:0000256" key="2">
    <source>
        <dbReference type="ARBA" id="ARBA00022475"/>
    </source>
</evidence>
<name>A0ABR3NN06_9TELE</name>
<dbReference type="InterPro" id="IPR020849">
    <property type="entry name" value="Small_GTPase_Ras-type"/>
</dbReference>
<dbReference type="PROSITE" id="PS51421">
    <property type="entry name" value="RAS"/>
    <property type="match status" value="1"/>
</dbReference>
<dbReference type="InterPro" id="IPR005225">
    <property type="entry name" value="Small_GTP-bd"/>
</dbReference>
<comment type="subcellular location">
    <subcellularLocation>
        <location evidence="1">Cell membrane</location>
    </subcellularLocation>
</comment>
<dbReference type="Pfam" id="PF00071">
    <property type="entry name" value="Ras"/>
    <property type="match status" value="1"/>
</dbReference>
<organism evidence="6 7">
    <name type="scientific">Cirrhinus molitorella</name>
    <name type="common">mud carp</name>
    <dbReference type="NCBI Taxonomy" id="172907"/>
    <lineage>
        <taxon>Eukaryota</taxon>
        <taxon>Metazoa</taxon>
        <taxon>Chordata</taxon>
        <taxon>Craniata</taxon>
        <taxon>Vertebrata</taxon>
        <taxon>Euteleostomi</taxon>
        <taxon>Actinopterygii</taxon>
        <taxon>Neopterygii</taxon>
        <taxon>Teleostei</taxon>
        <taxon>Ostariophysi</taxon>
        <taxon>Cypriniformes</taxon>
        <taxon>Cyprinidae</taxon>
        <taxon>Labeoninae</taxon>
        <taxon>Labeonini</taxon>
        <taxon>Cirrhinus</taxon>
    </lineage>
</organism>
<dbReference type="SUPFAM" id="SSF52540">
    <property type="entry name" value="P-loop containing nucleoside triphosphate hydrolases"/>
    <property type="match status" value="1"/>
</dbReference>
<keyword evidence="2" id="KW-0472">Membrane</keyword>
<keyword evidence="3" id="KW-0547">Nucleotide-binding</keyword>
<dbReference type="Gene3D" id="3.40.50.300">
    <property type="entry name" value="P-loop containing nucleotide triphosphate hydrolases"/>
    <property type="match status" value="1"/>
</dbReference>
<accession>A0ABR3NN06</accession>
<dbReference type="SMART" id="SM00174">
    <property type="entry name" value="RHO"/>
    <property type="match status" value="1"/>
</dbReference>
<evidence type="ECO:0008006" key="8">
    <source>
        <dbReference type="Google" id="ProtNLM"/>
    </source>
</evidence>
<dbReference type="PRINTS" id="PR00449">
    <property type="entry name" value="RASTRNSFRMNG"/>
</dbReference>
<proteinExistence type="predicted"/>
<dbReference type="PANTHER" id="PTHR24070">
    <property type="entry name" value="RAS, DI-RAS, AND RHEB FAMILY MEMBERS OF SMALL GTPASE SUPERFAMILY"/>
    <property type="match status" value="1"/>
</dbReference>
<protein>
    <recommendedName>
        <fullName evidence="8">Small monomeric GTPase</fullName>
    </recommendedName>
</protein>
<dbReference type="SMART" id="SM00175">
    <property type="entry name" value="RAB"/>
    <property type="match status" value="1"/>
</dbReference>
<dbReference type="InterPro" id="IPR027417">
    <property type="entry name" value="P-loop_NTPase"/>
</dbReference>
<keyword evidence="4" id="KW-0342">GTP-binding</keyword>
<evidence type="ECO:0000256" key="5">
    <source>
        <dbReference type="SAM" id="MobiDB-lite"/>
    </source>
</evidence>
<dbReference type="Proteomes" id="UP001558613">
    <property type="component" value="Unassembled WGS sequence"/>
</dbReference>
<dbReference type="PROSITE" id="PS51419">
    <property type="entry name" value="RAB"/>
    <property type="match status" value="1"/>
</dbReference>
<evidence type="ECO:0000313" key="6">
    <source>
        <dbReference type="EMBL" id="KAL1278191.1"/>
    </source>
</evidence>
<evidence type="ECO:0000256" key="1">
    <source>
        <dbReference type="ARBA" id="ARBA00004236"/>
    </source>
</evidence>
<dbReference type="CDD" id="cd04145">
    <property type="entry name" value="M_R_Ras_like"/>
    <property type="match status" value="1"/>
</dbReference>
<feature type="compositionally biased region" description="Basic and acidic residues" evidence="5">
    <location>
        <begin position="9"/>
        <end position="68"/>
    </location>
</feature>
<dbReference type="NCBIfam" id="TIGR00231">
    <property type="entry name" value="small_GTP"/>
    <property type="match status" value="1"/>
</dbReference>
<feature type="region of interest" description="Disordered" evidence="5">
    <location>
        <begin position="1"/>
        <end position="70"/>
    </location>
</feature>
<dbReference type="InterPro" id="IPR001806">
    <property type="entry name" value="Small_GTPase"/>
</dbReference>
<evidence type="ECO:0000256" key="3">
    <source>
        <dbReference type="ARBA" id="ARBA00022741"/>
    </source>
</evidence>
<dbReference type="SMART" id="SM00176">
    <property type="entry name" value="RAN"/>
    <property type="match status" value="1"/>
</dbReference>
<feature type="region of interest" description="Disordered" evidence="5">
    <location>
        <begin position="319"/>
        <end position="341"/>
    </location>
</feature>
<gene>
    <name evidence="6" type="ORF">QQF64_024864</name>
</gene>
<sequence>MRVSQSELAEAHRLRNDSFDEKSNEESHTHFRRTYEIHSETKKVAPGHEKKELSEARESPEITKKNPEGGHSFKPGIRFLSSQARWLYRLYKGRICRLNLADIVLIKLSEYSRVGSGLSCLTFESLTCHKKANLLKAAAEERSRTMTTEERYKLVVVGGGGVGKSALTIQFIQSYFVSDYDPTIEDSYTKICTVDGKETRLDILDTAGQEEFGAMREQYMRSGEGFLLVFALNDSGSYDEIQKFHTQILRVKDRDDFPMVLVGNKSDLDQQRVISRDEAMSFARENRIHYMESSAKNRHNVDEAFMEVVRAIRKFQETESPPLPANHAGKQKSGGCPCTLL</sequence>
<evidence type="ECO:0000313" key="7">
    <source>
        <dbReference type="Proteomes" id="UP001558613"/>
    </source>
</evidence>
<dbReference type="PROSITE" id="PS51420">
    <property type="entry name" value="RHO"/>
    <property type="match status" value="1"/>
</dbReference>
<dbReference type="EMBL" id="JAYMGO010000003">
    <property type="protein sequence ID" value="KAL1278191.1"/>
    <property type="molecule type" value="Genomic_DNA"/>
</dbReference>
<keyword evidence="2" id="KW-1003">Cell membrane</keyword>
<comment type="caution">
    <text evidence="6">The sequence shown here is derived from an EMBL/GenBank/DDBJ whole genome shotgun (WGS) entry which is preliminary data.</text>
</comment>
<dbReference type="SMART" id="SM00173">
    <property type="entry name" value="RAS"/>
    <property type="match status" value="1"/>
</dbReference>